<dbReference type="Proteomes" id="UP000579523">
    <property type="component" value="Unassembled WGS sequence"/>
</dbReference>
<evidence type="ECO:0000259" key="2">
    <source>
        <dbReference type="PROSITE" id="PS50801"/>
    </source>
</evidence>
<dbReference type="AlphaFoldDB" id="A0A7W7PQX7"/>
<gene>
    <name evidence="3" type="ORF">FHS37_002118</name>
</gene>
<evidence type="ECO:0000313" key="3">
    <source>
        <dbReference type="EMBL" id="MBB4898083.1"/>
    </source>
</evidence>
<evidence type="ECO:0000313" key="4">
    <source>
        <dbReference type="Proteomes" id="UP000579523"/>
    </source>
</evidence>
<dbReference type="GO" id="GO:0043856">
    <property type="term" value="F:anti-sigma factor antagonist activity"/>
    <property type="evidence" value="ECO:0007669"/>
    <property type="project" value="TreeGrafter"/>
</dbReference>
<dbReference type="Gene3D" id="3.30.750.24">
    <property type="entry name" value="STAS domain"/>
    <property type="match status" value="1"/>
</dbReference>
<reference evidence="3 4" key="1">
    <citation type="submission" date="2020-08" db="EMBL/GenBank/DDBJ databases">
        <title>Genomic Encyclopedia of Type Strains, Phase III (KMG-III): the genomes of soil and plant-associated and newly described type strains.</title>
        <authorList>
            <person name="Whitman W."/>
        </authorList>
    </citation>
    <scope>NUCLEOTIDE SEQUENCE [LARGE SCALE GENOMIC DNA]</scope>
    <source>
        <strain evidence="3 4">CECT 3273</strain>
    </source>
</reference>
<dbReference type="InterPro" id="IPR002645">
    <property type="entry name" value="STAS_dom"/>
</dbReference>
<dbReference type="SUPFAM" id="SSF52091">
    <property type="entry name" value="SpoIIaa-like"/>
    <property type="match status" value="1"/>
</dbReference>
<protein>
    <submittedName>
        <fullName evidence="3">Anti-anti-sigma factor</fullName>
    </submittedName>
</protein>
<dbReference type="InterPro" id="IPR036513">
    <property type="entry name" value="STAS_dom_sf"/>
</dbReference>
<dbReference type="PANTHER" id="PTHR33495:SF2">
    <property type="entry name" value="ANTI-SIGMA FACTOR ANTAGONIST TM_1081-RELATED"/>
    <property type="match status" value="1"/>
</dbReference>
<dbReference type="PANTHER" id="PTHR33495">
    <property type="entry name" value="ANTI-SIGMA FACTOR ANTAGONIST TM_1081-RELATED-RELATED"/>
    <property type="match status" value="1"/>
</dbReference>
<proteinExistence type="predicted"/>
<dbReference type="CDD" id="cd07043">
    <property type="entry name" value="STAS_anti-anti-sigma_factors"/>
    <property type="match status" value="1"/>
</dbReference>
<evidence type="ECO:0000256" key="1">
    <source>
        <dbReference type="SAM" id="MobiDB-lite"/>
    </source>
</evidence>
<dbReference type="EMBL" id="JACHJI010000003">
    <property type="protein sequence ID" value="MBB4898083.1"/>
    <property type="molecule type" value="Genomic_DNA"/>
</dbReference>
<sequence length="134" mass="14221">MPWDEAAMPTLMSNTGGKPPPEQATGPAPEGASVFQYERHGARVVVAQGSYDMHSITPLAEALRAAAGERPKVVLDASGVTFADSSFLNLLILTHRAGTLRLVAPSRQVRLLCEVTGVDAVLDIRETVDDAAVR</sequence>
<organism evidence="3 4">
    <name type="scientific">Streptomyces griseomycini</name>
    <dbReference type="NCBI Taxonomy" id="66895"/>
    <lineage>
        <taxon>Bacteria</taxon>
        <taxon>Bacillati</taxon>
        <taxon>Actinomycetota</taxon>
        <taxon>Actinomycetes</taxon>
        <taxon>Kitasatosporales</taxon>
        <taxon>Streptomycetaceae</taxon>
        <taxon>Streptomyces</taxon>
    </lineage>
</organism>
<dbReference type="PROSITE" id="PS50801">
    <property type="entry name" value="STAS"/>
    <property type="match status" value="1"/>
</dbReference>
<comment type="caution">
    <text evidence="3">The sequence shown here is derived from an EMBL/GenBank/DDBJ whole genome shotgun (WGS) entry which is preliminary data.</text>
</comment>
<accession>A0A7W7PQX7</accession>
<keyword evidence="4" id="KW-1185">Reference proteome</keyword>
<feature type="region of interest" description="Disordered" evidence="1">
    <location>
        <begin position="1"/>
        <end position="30"/>
    </location>
</feature>
<dbReference type="RefSeq" id="WP_229889971.1">
    <property type="nucleotide sequence ID" value="NZ_BMTK01000012.1"/>
</dbReference>
<feature type="domain" description="STAS" evidence="2">
    <location>
        <begin position="32"/>
        <end position="134"/>
    </location>
</feature>
<dbReference type="Pfam" id="PF13466">
    <property type="entry name" value="STAS_2"/>
    <property type="match status" value="1"/>
</dbReference>
<name>A0A7W7PQX7_9ACTN</name>
<dbReference type="InterPro" id="IPR058548">
    <property type="entry name" value="MlaB-like_STAS"/>
</dbReference>